<evidence type="ECO:0000256" key="3">
    <source>
        <dbReference type="ARBA" id="ARBA00012057"/>
    </source>
</evidence>
<dbReference type="AlphaFoldDB" id="A0A937KCX5"/>
<organism evidence="13 14">
    <name type="scientific">Fulvivirga marina</name>
    <dbReference type="NCBI Taxonomy" id="2494733"/>
    <lineage>
        <taxon>Bacteria</taxon>
        <taxon>Pseudomonadati</taxon>
        <taxon>Bacteroidota</taxon>
        <taxon>Cytophagia</taxon>
        <taxon>Cytophagales</taxon>
        <taxon>Fulvivirgaceae</taxon>
        <taxon>Fulvivirga</taxon>
    </lineage>
</organism>
<accession>A0A937KCX5</accession>
<keyword evidence="6" id="KW-0460">Magnesium</keyword>
<dbReference type="NCBIfam" id="TIGR02150">
    <property type="entry name" value="IPP_isom_1"/>
    <property type="match status" value="1"/>
</dbReference>
<reference evidence="13" key="1">
    <citation type="submission" date="2021-01" db="EMBL/GenBank/DDBJ databases">
        <title>Fulvivirga kasyanovii gen. nov., sp nov., a novel member of the phylum Bacteroidetes isolated from seawater in a mussel farm.</title>
        <authorList>
            <person name="Zhao L.-H."/>
            <person name="Wang Z.-J."/>
        </authorList>
    </citation>
    <scope>NUCLEOTIDE SEQUENCE</scope>
    <source>
        <strain evidence="13">29W222</strain>
    </source>
</reference>
<evidence type="ECO:0000256" key="11">
    <source>
        <dbReference type="PIRSR" id="PIRSR018427-1"/>
    </source>
</evidence>
<dbReference type="PIRSF" id="PIRSF018427">
    <property type="entry name" value="Isopntndiph_ism"/>
    <property type="match status" value="1"/>
</dbReference>
<name>A0A937KCX5_9BACT</name>
<dbReference type="InterPro" id="IPR011876">
    <property type="entry name" value="IsopentenylPP_isomerase_typ1"/>
</dbReference>
<gene>
    <name evidence="13" type="primary">idi</name>
    <name evidence="13" type="ORF">JMN32_16870</name>
</gene>
<feature type="active site" evidence="11">
    <location>
        <position position="64"/>
    </location>
</feature>
<dbReference type="CDD" id="cd02885">
    <property type="entry name" value="NUDIX_IPP_Isomerase"/>
    <property type="match status" value="1"/>
</dbReference>
<evidence type="ECO:0000256" key="2">
    <source>
        <dbReference type="ARBA" id="ARBA00007579"/>
    </source>
</evidence>
<evidence type="ECO:0000256" key="8">
    <source>
        <dbReference type="ARBA" id="ARBA00023229"/>
    </source>
</evidence>
<dbReference type="PANTHER" id="PTHR10885">
    <property type="entry name" value="ISOPENTENYL-DIPHOSPHATE DELTA-ISOMERASE"/>
    <property type="match status" value="1"/>
</dbReference>
<evidence type="ECO:0000256" key="9">
    <source>
        <dbReference type="ARBA" id="ARBA00023235"/>
    </source>
</evidence>
<dbReference type="GO" id="GO:0046872">
    <property type="term" value="F:metal ion binding"/>
    <property type="evidence" value="ECO:0007669"/>
    <property type="project" value="UniProtKB-KW"/>
</dbReference>
<dbReference type="Pfam" id="PF00293">
    <property type="entry name" value="NUDIX"/>
    <property type="match status" value="1"/>
</dbReference>
<keyword evidence="9 13" id="KW-0413">Isomerase</keyword>
<evidence type="ECO:0000313" key="14">
    <source>
        <dbReference type="Proteomes" id="UP000614216"/>
    </source>
</evidence>
<dbReference type="PANTHER" id="PTHR10885:SF0">
    <property type="entry name" value="ISOPENTENYL-DIPHOSPHATE DELTA-ISOMERASE"/>
    <property type="match status" value="1"/>
</dbReference>
<dbReference type="EMBL" id="JAEUGD010000058">
    <property type="protein sequence ID" value="MBL6447992.1"/>
    <property type="molecule type" value="Genomic_DNA"/>
</dbReference>
<dbReference type="HAMAP" id="MF_00202">
    <property type="entry name" value="Idi"/>
    <property type="match status" value="1"/>
</dbReference>
<feature type="domain" description="Nudix hydrolase" evidence="12">
    <location>
        <begin position="27"/>
        <end position="159"/>
    </location>
</feature>
<protein>
    <recommendedName>
        <fullName evidence="3 10">Isopentenyl-diphosphate delta-isomerase</fullName>
        <ecNumber evidence="3 10">5.3.3.2</ecNumber>
    </recommendedName>
</protein>
<dbReference type="RefSeq" id="WP_202857532.1">
    <property type="nucleotide sequence ID" value="NZ_JAEUGD010000058.1"/>
</dbReference>
<evidence type="ECO:0000256" key="4">
    <source>
        <dbReference type="ARBA" id="ARBA00022490"/>
    </source>
</evidence>
<evidence type="ECO:0000256" key="10">
    <source>
        <dbReference type="NCBIfam" id="TIGR02150"/>
    </source>
</evidence>
<comment type="similarity">
    <text evidence="2">Belongs to the IPP isomerase type 1 family.</text>
</comment>
<dbReference type="InterPro" id="IPR000086">
    <property type="entry name" value="NUDIX_hydrolase_dom"/>
</dbReference>
<dbReference type="GO" id="GO:0009240">
    <property type="term" value="P:isopentenyl diphosphate biosynthetic process"/>
    <property type="evidence" value="ECO:0007669"/>
    <property type="project" value="TreeGrafter"/>
</dbReference>
<keyword evidence="8" id="KW-0414">Isoprene biosynthesis</keyword>
<evidence type="ECO:0000313" key="13">
    <source>
        <dbReference type="EMBL" id="MBL6447992.1"/>
    </source>
</evidence>
<dbReference type="EC" id="5.3.3.2" evidence="3 10"/>
<keyword evidence="5" id="KW-0479">Metal-binding</keyword>
<dbReference type="NCBIfam" id="NF002995">
    <property type="entry name" value="PRK03759.1"/>
    <property type="match status" value="1"/>
</dbReference>
<evidence type="ECO:0000256" key="5">
    <source>
        <dbReference type="ARBA" id="ARBA00022723"/>
    </source>
</evidence>
<evidence type="ECO:0000259" key="12">
    <source>
        <dbReference type="PROSITE" id="PS51462"/>
    </source>
</evidence>
<keyword evidence="7" id="KW-0464">Manganese</keyword>
<dbReference type="SUPFAM" id="SSF55811">
    <property type="entry name" value="Nudix"/>
    <property type="match status" value="1"/>
</dbReference>
<comment type="pathway">
    <text evidence="1">Isoprenoid biosynthesis; dimethylallyl diphosphate biosynthesis; dimethylallyl diphosphate from isopentenyl diphosphate: step 1/1.</text>
</comment>
<dbReference type="GO" id="GO:0005737">
    <property type="term" value="C:cytoplasm"/>
    <property type="evidence" value="ECO:0007669"/>
    <property type="project" value="TreeGrafter"/>
</dbReference>
<dbReference type="Gene3D" id="3.90.79.10">
    <property type="entry name" value="Nucleoside Triphosphate Pyrophosphohydrolase"/>
    <property type="match status" value="1"/>
</dbReference>
<keyword evidence="4" id="KW-0963">Cytoplasm</keyword>
<feature type="active site" evidence="11">
    <location>
        <position position="111"/>
    </location>
</feature>
<proteinExistence type="inferred from homology"/>
<evidence type="ECO:0000256" key="6">
    <source>
        <dbReference type="ARBA" id="ARBA00022842"/>
    </source>
</evidence>
<evidence type="ECO:0000256" key="7">
    <source>
        <dbReference type="ARBA" id="ARBA00023211"/>
    </source>
</evidence>
<evidence type="ECO:0000256" key="1">
    <source>
        <dbReference type="ARBA" id="ARBA00004826"/>
    </source>
</evidence>
<dbReference type="InterPro" id="IPR015797">
    <property type="entry name" value="NUDIX_hydrolase-like_dom_sf"/>
</dbReference>
<dbReference type="InterPro" id="IPR056375">
    <property type="entry name" value="Idi_bact"/>
</dbReference>
<dbReference type="GO" id="GO:0004452">
    <property type="term" value="F:isopentenyl-diphosphate delta-isomerase activity"/>
    <property type="evidence" value="ECO:0007669"/>
    <property type="project" value="UniProtKB-UniRule"/>
</dbReference>
<dbReference type="PROSITE" id="PS51462">
    <property type="entry name" value="NUDIX"/>
    <property type="match status" value="1"/>
</dbReference>
<dbReference type="Proteomes" id="UP000614216">
    <property type="component" value="Unassembled WGS sequence"/>
</dbReference>
<comment type="caution">
    <text evidence="13">The sequence shown here is derived from an EMBL/GenBank/DDBJ whole genome shotgun (WGS) entry which is preliminary data.</text>
</comment>
<sequence length="173" mass="20365">MEEVVLVDSQDREIGRMEKLEAHKKGLLHRAFSILIFNSRGELLIHKRDVNKYHSGGLWTNTCCSHPRPSEPLHEAAKRRLMEEMGIDLQPEYLYKFIYKTPLDNQLIEHELDHIFTGIFDGKPVINRDEVEDWKYIDLKSLKADMEINADNYTHWFKIIIDNITPHIKLEVA</sequence>
<keyword evidence="14" id="KW-1185">Reference proteome</keyword>